<feature type="domain" description="YlxR" evidence="1">
    <location>
        <begin position="12"/>
        <end position="83"/>
    </location>
</feature>
<dbReference type="PANTHER" id="PTHR34215">
    <property type="entry name" value="BLL0784 PROTEIN"/>
    <property type="match status" value="1"/>
</dbReference>
<protein>
    <submittedName>
        <fullName evidence="2">YlxR family protein</fullName>
    </submittedName>
</protein>
<dbReference type="Pfam" id="PF04296">
    <property type="entry name" value="YlxR"/>
    <property type="match status" value="1"/>
</dbReference>
<evidence type="ECO:0000259" key="1">
    <source>
        <dbReference type="Pfam" id="PF04296"/>
    </source>
</evidence>
<gene>
    <name evidence="2" type="ORF">AAA083_06040</name>
</gene>
<dbReference type="NCBIfam" id="NF047356">
    <property type="entry name" value="RNA_bind_RnpM"/>
    <property type="match status" value="1"/>
</dbReference>
<accession>A0ABV1JBR7</accession>
<dbReference type="InterPro" id="IPR007393">
    <property type="entry name" value="YlxR_dom"/>
</dbReference>
<dbReference type="SUPFAM" id="SSF64376">
    <property type="entry name" value="YlxR-like"/>
    <property type="match status" value="1"/>
</dbReference>
<sequence>MAEVQNKPKRQRSCIACGGKAAKGELYRVVKTAAGVIEFDASGKAAGRGAYVCSEACLEKAVASKRLGRALRASLTEEDYERVALDVKKAIRGATG</sequence>
<dbReference type="RefSeq" id="WP_102374535.1">
    <property type="nucleotide sequence ID" value="NZ_DBFADM010000013.1"/>
</dbReference>
<proteinExistence type="predicted"/>
<evidence type="ECO:0000313" key="2">
    <source>
        <dbReference type="EMBL" id="MEQ3362530.1"/>
    </source>
</evidence>
<keyword evidence="3" id="KW-1185">Reference proteome</keyword>
<organism evidence="2 3">
    <name type="scientific">Raoultibacter massiliensis</name>
    <dbReference type="NCBI Taxonomy" id="1852371"/>
    <lineage>
        <taxon>Bacteria</taxon>
        <taxon>Bacillati</taxon>
        <taxon>Actinomycetota</taxon>
        <taxon>Coriobacteriia</taxon>
        <taxon>Eggerthellales</taxon>
        <taxon>Eggerthellaceae</taxon>
        <taxon>Raoultibacter</taxon>
    </lineage>
</organism>
<dbReference type="Proteomes" id="UP001487305">
    <property type="component" value="Unassembled WGS sequence"/>
</dbReference>
<name>A0ABV1JBR7_9ACTN</name>
<dbReference type="EMBL" id="JBBNOP010000004">
    <property type="protein sequence ID" value="MEQ3362530.1"/>
    <property type="molecule type" value="Genomic_DNA"/>
</dbReference>
<evidence type="ECO:0000313" key="3">
    <source>
        <dbReference type="Proteomes" id="UP001487305"/>
    </source>
</evidence>
<dbReference type="Gene3D" id="3.30.1230.10">
    <property type="entry name" value="YlxR-like"/>
    <property type="match status" value="1"/>
</dbReference>
<comment type="caution">
    <text evidence="2">The sequence shown here is derived from an EMBL/GenBank/DDBJ whole genome shotgun (WGS) entry which is preliminary data.</text>
</comment>
<dbReference type="InterPro" id="IPR037465">
    <property type="entry name" value="YlxR"/>
</dbReference>
<dbReference type="InterPro" id="IPR035931">
    <property type="entry name" value="YlxR-like_sf"/>
</dbReference>
<dbReference type="PANTHER" id="PTHR34215:SF1">
    <property type="entry name" value="YLXR DOMAIN-CONTAINING PROTEIN"/>
    <property type="match status" value="1"/>
</dbReference>
<reference evidence="2 3" key="1">
    <citation type="submission" date="2024-04" db="EMBL/GenBank/DDBJ databases">
        <title>Human intestinal bacterial collection.</title>
        <authorList>
            <person name="Pauvert C."/>
            <person name="Hitch T.C.A."/>
            <person name="Clavel T."/>
        </authorList>
    </citation>
    <scope>NUCLEOTIDE SEQUENCE [LARGE SCALE GENOMIC DNA]</scope>
    <source>
        <strain evidence="2 3">CLA-KB-H42</strain>
    </source>
</reference>